<dbReference type="CDD" id="cd16917">
    <property type="entry name" value="HATPase_UhpB-NarQ-NarX-like"/>
    <property type="match status" value="1"/>
</dbReference>
<protein>
    <recommendedName>
        <fullName evidence="2">histidine kinase</fullName>
        <ecNumber evidence="2">2.7.13.3</ecNumber>
    </recommendedName>
</protein>
<dbReference type="InterPro" id="IPR036890">
    <property type="entry name" value="HATPase_C_sf"/>
</dbReference>
<dbReference type="GO" id="GO:0046983">
    <property type="term" value="F:protein dimerization activity"/>
    <property type="evidence" value="ECO:0007669"/>
    <property type="project" value="InterPro"/>
</dbReference>
<dbReference type="Pfam" id="PF07730">
    <property type="entry name" value="HisKA_3"/>
    <property type="match status" value="1"/>
</dbReference>
<evidence type="ECO:0000313" key="12">
    <source>
        <dbReference type="EMBL" id="GII57786.1"/>
    </source>
</evidence>
<evidence type="ECO:0000256" key="2">
    <source>
        <dbReference type="ARBA" id="ARBA00012438"/>
    </source>
</evidence>
<dbReference type="GO" id="GO:0005524">
    <property type="term" value="F:ATP binding"/>
    <property type="evidence" value="ECO:0007669"/>
    <property type="project" value="UniProtKB-KW"/>
</dbReference>
<dbReference type="Gene3D" id="1.20.5.1930">
    <property type="match status" value="1"/>
</dbReference>
<feature type="transmembrane region" description="Helical" evidence="9">
    <location>
        <begin position="135"/>
        <end position="160"/>
    </location>
</feature>
<dbReference type="InterPro" id="IPR011712">
    <property type="entry name" value="Sig_transdc_His_kin_sub3_dim/P"/>
</dbReference>
<dbReference type="PANTHER" id="PTHR24421:SF10">
    <property type="entry name" value="NITRATE_NITRITE SENSOR PROTEIN NARQ"/>
    <property type="match status" value="1"/>
</dbReference>
<dbReference type="GO" id="GO:0016020">
    <property type="term" value="C:membrane"/>
    <property type="evidence" value="ECO:0007669"/>
    <property type="project" value="InterPro"/>
</dbReference>
<evidence type="ECO:0000256" key="1">
    <source>
        <dbReference type="ARBA" id="ARBA00000085"/>
    </source>
</evidence>
<keyword evidence="6 12" id="KW-0418">Kinase</keyword>
<keyword evidence="5" id="KW-0547">Nucleotide-binding</keyword>
<feature type="domain" description="Signal transduction histidine kinase subgroup 3 dimerisation and phosphoacceptor" evidence="11">
    <location>
        <begin position="229"/>
        <end position="294"/>
    </location>
</feature>
<dbReference type="InterPro" id="IPR050482">
    <property type="entry name" value="Sensor_HK_TwoCompSys"/>
</dbReference>
<gene>
    <name evidence="12" type="ORF">Pth03_61750</name>
</gene>
<organism evidence="12 13">
    <name type="scientific">Planotetraspora thailandica</name>
    <dbReference type="NCBI Taxonomy" id="487172"/>
    <lineage>
        <taxon>Bacteria</taxon>
        <taxon>Bacillati</taxon>
        <taxon>Actinomycetota</taxon>
        <taxon>Actinomycetes</taxon>
        <taxon>Streptosporangiales</taxon>
        <taxon>Streptosporangiaceae</taxon>
        <taxon>Planotetraspora</taxon>
    </lineage>
</organism>
<reference evidence="12" key="1">
    <citation type="submission" date="2021-01" db="EMBL/GenBank/DDBJ databases">
        <title>Whole genome shotgun sequence of Planotetraspora thailandica NBRC 104271.</title>
        <authorList>
            <person name="Komaki H."/>
            <person name="Tamura T."/>
        </authorList>
    </citation>
    <scope>NUCLEOTIDE SEQUENCE</scope>
    <source>
        <strain evidence="12">NBRC 104271</strain>
    </source>
</reference>
<evidence type="ECO:0000256" key="6">
    <source>
        <dbReference type="ARBA" id="ARBA00022777"/>
    </source>
</evidence>
<evidence type="ECO:0000256" key="7">
    <source>
        <dbReference type="ARBA" id="ARBA00022840"/>
    </source>
</evidence>
<comment type="catalytic activity">
    <reaction evidence="1">
        <text>ATP + protein L-histidine = ADP + protein N-phospho-L-histidine.</text>
        <dbReference type="EC" id="2.7.13.3"/>
    </reaction>
</comment>
<keyword evidence="7" id="KW-0067">ATP-binding</keyword>
<comment type="caution">
    <text evidence="12">The sequence shown here is derived from an EMBL/GenBank/DDBJ whole genome shotgun (WGS) entry which is preliminary data.</text>
</comment>
<dbReference type="PANTHER" id="PTHR24421">
    <property type="entry name" value="NITRATE/NITRITE SENSOR PROTEIN NARX-RELATED"/>
    <property type="match status" value="1"/>
</dbReference>
<keyword evidence="3" id="KW-0597">Phosphoprotein</keyword>
<keyword evidence="8" id="KW-0902">Two-component regulatory system</keyword>
<dbReference type="RefSeq" id="WP_203947906.1">
    <property type="nucleotide sequence ID" value="NZ_BOOR01000056.1"/>
</dbReference>
<evidence type="ECO:0000256" key="4">
    <source>
        <dbReference type="ARBA" id="ARBA00022679"/>
    </source>
</evidence>
<keyword evidence="13" id="KW-1185">Reference proteome</keyword>
<dbReference type="Pfam" id="PF02518">
    <property type="entry name" value="HATPase_c"/>
    <property type="match status" value="1"/>
</dbReference>
<dbReference type="InterPro" id="IPR003594">
    <property type="entry name" value="HATPase_dom"/>
</dbReference>
<keyword evidence="9" id="KW-1133">Transmembrane helix</keyword>
<evidence type="ECO:0000256" key="9">
    <source>
        <dbReference type="SAM" id="Phobius"/>
    </source>
</evidence>
<dbReference type="EMBL" id="BOOR01000056">
    <property type="protein sequence ID" value="GII57786.1"/>
    <property type="molecule type" value="Genomic_DNA"/>
</dbReference>
<dbReference type="Gene3D" id="3.30.565.10">
    <property type="entry name" value="Histidine kinase-like ATPase, C-terminal domain"/>
    <property type="match status" value="1"/>
</dbReference>
<feature type="transmembrane region" description="Helical" evidence="9">
    <location>
        <begin position="166"/>
        <end position="187"/>
    </location>
</feature>
<dbReference type="SUPFAM" id="SSF55874">
    <property type="entry name" value="ATPase domain of HSP90 chaperone/DNA topoisomerase II/histidine kinase"/>
    <property type="match status" value="1"/>
</dbReference>
<evidence type="ECO:0000259" key="10">
    <source>
        <dbReference type="Pfam" id="PF02518"/>
    </source>
</evidence>
<feature type="transmembrane region" description="Helical" evidence="9">
    <location>
        <begin position="20"/>
        <end position="43"/>
    </location>
</feature>
<accession>A0A8J3XYU4</accession>
<name>A0A8J3XYU4_9ACTN</name>
<feature type="domain" description="Histidine kinase/HSP90-like ATPase" evidence="10">
    <location>
        <begin position="331"/>
        <end position="414"/>
    </location>
</feature>
<evidence type="ECO:0000313" key="13">
    <source>
        <dbReference type="Proteomes" id="UP000605992"/>
    </source>
</evidence>
<sequence length="416" mass="45083">MRKLMSWVASARVGFVRACVVAVVSMLVPAVWAAAVALLIWWGGNPWSWTAPFVWACIGTLALSRPVCRMVRSLVAKWTGTVIPAGYRQAGPVTQMATGYWWNGYSYERTSRDARLDQQWRTRWRDPATWRDLRFTAIAPITMGVTAAIPPAGVAAAVLGFSRHEFATVLVGVLGLVVAVASAPYAWRSIEPVAVRFLRASPAMELADRVEELTDQRADITVAQAAEIRRIERDLHDGAQARLVALGLSLVTAEKLMETHPDQAKALLREARAGAATSLTELRDLVRGISPPVLNERGLVDAVRALALDSPLEAAVTADVRMRLEPPIESALYFGVAELMTNAVKHAHATRARISIARNDADIVVDVEDDGRGGAGERDGGGLAGLRRRLAVFDGTLEITSPAGGPTRVRMMLPCE</sequence>
<evidence type="ECO:0000256" key="3">
    <source>
        <dbReference type="ARBA" id="ARBA00022553"/>
    </source>
</evidence>
<dbReference type="GO" id="GO:0000155">
    <property type="term" value="F:phosphorelay sensor kinase activity"/>
    <property type="evidence" value="ECO:0007669"/>
    <property type="project" value="InterPro"/>
</dbReference>
<evidence type="ECO:0000256" key="8">
    <source>
        <dbReference type="ARBA" id="ARBA00023012"/>
    </source>
</evidence>
<evidence type="ECO:0000256" key="5">
    <source>
        <dbReference type="ARBA" id="ARBA00022741"/>
    </source>
</evidence>
<keyword evidence="4" id="KW-0808">Transferase</keyword>
<dbReference type="EC" id="2.7.13.3" evidence="2"/>
<dbReference type="AlphaFoldDB" id="A0A8J3XYU4"/>
<proteinExistence type="predicted"/>
<evidence type="ECO:0000259" key="11">
    <source>
        <dbReference type="Pfam" id="PF07730"/>
    </source>
</evidence>
<dbReference type="Proteomes" id="UP000605992">
    <property type="component" value="Unassembled WGS sequence"/>
</dbReference>
<keyword evidence="9" id="KW-0812">Transmembrane</keyword>
<keyword evidence="9" id="KW-0472">Membrane</keyword>